<reference evidence="2 3" key="1">
    <citation type="journal article" date="2013" name="Genome Announc.">
        <title>Complete genome sequence of Simiduia agarivorans SA1(T), a marine bacterium able to degrade a variety of polysaccharides.</title>
        <authorList>
            <person name="Lin S.Y."/>
            <person name="Shieh W.Y."/>
            <person name="Chen J.S."/>
            <person name="Tang S.L."/>
        </authorList>
    </citation>
    <scope>NUCLEOTIDE SEQUENCE [LARGE SCALE GENOMIC DNA]</scope>
    <source>
        <strain evidence="3">DSM 21679 / JCM 13881 / BCRC 17597 / SA1</strain>
    </source>
</reference>
<accession>K4KPI2</accession>
<dbReference type="CDD" id="cd02883">
    <property type="entry name" value="NUDIX_Hydrolase"/>
    <property type="match status" value="1"/>
</dbReference>
<dbReference type="HOGENOM" id="CLU_1007952_0_0_6"/>
<evidence type="ECO:0000256" key="1">
    <source>
        <dbReference type="SAM" id="SignalP"/>
    </source>
</evidence>
<protein>
    <submittedName>
        <fullName evidence="2">Uncharacterized protein</fullName>
    </submittedName>
</protein>
<keyword evidence="3" id="KW-1185">Reference proteome</keyword>
<dbReference type="GO" id="GO:0003824">
    <property type="term" value="F:catalytic activity"/>
    <property type="evidence" value="ECO:0007669"/>
    <property type="project" value="UniProtKB-ARBA"/>
</dbReference>
<dbReference type="SUPFAM" id="SSF55811">
    <property type="entry name" value="Nudix"/>
    <property type="match status" value="1"/>
</dbReference>
<dbReference type="InterPro" id="IPR015797">
    <property type="entry name" value="NUDIX_hydrolase-like_dom_sf"/>
</dbReference>
<feature type="chain" id="PRO_5003878567" evidence="1">
    <location>
        <begin position="20"/>
        <end position="276"/>
    </location>
</feature>
<evidence type="ECO:0000313" key="2">
    <source>
        <dbReference type="EMBL" id="AFV00029.2"/>
    </source>
</evidence>
<sequence length="276" mass="30104">MPRRSRWFRELLFPLSALAQTVLGQCKKSEAMSESLPSISVLNQWCAAHKINLRFLSIGTRSPRLISQGKAPLTTDSLARAEAIARTLRTDEWHALADIHCDGFPEQIHYQVVTYSQMLALREAGTMPTGLSATVLPINHEKQTLLLQKRSASSHLYPGYLSLLGGGYAPAVDDAGDGANPRTTAERECFEESNVQLTIPDNCLVAITQETDVGAIQINYLGIASDFANAKADEQEGLLVEVPVPGEEAIADLKNHTDLLKGCLAAYLSQTTCRVE</sequence>
<dbReference type="EMBL" id="CP003746">
    <property type="protein sequence ID" value="AFV00029.2"/>
    <property type="molecule type" value="Genomic_DNA"/>
</dbReference>
<feature type="signal peptide" evidence="1">
    <location>
        <begin position="1"/>
        <end position="19"/>
    </location>
</feature>
<dbReference type="Proteomes" id="UP000000466">
    <property type="component" value="Chromosome"/>
</dbReference>
<dbReference type="STRING" id="1117647.M5M_14460"/>
<proteinExistence type="predicted"/>
<dbReference type="AlphaFoldDB" id="K4KPI2"/>
<gene>
    <name evidence="2" type="ordered locus">M5M_14460</name>
</gene>
<dbReference type="KEGG" id="saga:M5M_14460"/>
<organism evidence="2 3">
    <name type="scientific">Simiduia agarivorans (strain DSM 21679 / JCM 13881 / BCRC 17597 / SA1)</name>
    <dbReference type="NCBI Taxonomy" id="1117647"/>
    <lineage>
        <taxon>Bacteria</taxon>
        <taxon>Pseudomonadati</taxon>
        <taxon>Pseudomonadota</taxon>
        <taxon>Gammaproteobacteria</taxon>
        <taxon>Cellvibrionales</taxon>
        <taxon>Cellvibrionaceae</taxon>
        <taxon>Simiduia</taxon>
    </lineage>
</organism>
<evidence type="ECO:0000313" key="3">
    <source>
        <dbReference type="Proteomes" id="UP000000466"/>
    </source>
</evidence>
<dbReference type="Gene3D" id="3.90.79.10">
    <property type="entry name" value="Nucleoside Triphosphate Pyrophosphohydrolase"/>
    <property type="match status" value="1"/>
</dbReference>
<dbReference type="eggNOG" id="COG0494">
    <property type="taxonomic scope" value="Bacteria"/>
</dbReference>
<keyword evidence="1" id="KW-0732">Signal</keyword>
<name>K4KPI2_SIMAS</name>